<feature type="transmembrane region" description="Helical" evidence="6">
    <location>
        <begin position="182"/>
        <end position="204"/>
    </location>
</feature>
<keyword evidence="4 6" id="KW-1133">Transmembrane helix</keyword>
<gene>
    <name evidence="8" type="ORF">C7400_109166</name>
    <name evidence="9" type="ORF">SAMN05216550_113166</name>
</gene>
<feature type="domain" description="Major facilitator superfamily (MFS) profile" evidence="7">
    <location>
        <begin position="26"/>
        <end position="398"/>
    </location>
</feature>
<feature type="transmembrane region" description="Helical" evidence="6">
    <location>
        <begin position="92"/>
        <end position="115"/>
    </location>
</feature>
<comment type="caution">
    <text evidence="9">The sequence shown here is derived from an EMBL/GenBank/DDBJ whole genome shotgun (WGS) entry which is preliminary data.</text>
</comment>
<dbReference type="CDD" id="cd17324">
    <property type="entry name" value="MFS_NepI_like"/>
    <property type="match status" value="1"/>
</dbReference>
<feature type="transmembrane region" description="Helical" evidence="6">
    <location>
        <begin position="121"/>
        <end position="142"/>
    </location>
</feature>
<evidence type="ECO:0000313" key="10">
    <source>
        <dbReference type="Proteomes" id="UP000183529"/>
    </source>
</evidence>
<evidence type="ECO:0000313" key="11">
    <source>
        <dbReference type="Proteomes" id="UP000247515"/>
    </source>
</evidence>
<dbReference type="PANTHER" id="PTHR43124:SF3">
    <property type="entry name" value="CHLORAMPHENICOL EFFLUX PUMP RV0191"/>
    <property type="match status" value="1"/>
</dbReference>
<dbReference type="SUPFAM" id="SSF103473">
    <property type="entry name" value="MFS general substrate transporter"/>
    <property type="match status" value="1"/>
</dbReference>
<dbReference type="Pfam" id="PF07690">
    <property type="entry name" value="MFS_1"/>
    <property type="match status" value="1"/>
</dbReference>
<dbReference type="InterPro" id="IPR020846">
    <property type="entry name" value="MFS_dom"/>
</dbReference>
<evidence type="ECO:0000313" key="8">
    <source>
        <dbReference type="EMBL" id="PXX15831.1"/>
    </source>
</evidence>
<dbReference type="PROSITE" id="PS50850">
    <property type="entry name" value="MFS"/>
    <property type="match status" value="1"/>
</dbReference>
<evidence type="ECO:0000256" key="5">
    <source>
        <dbReference type="ARBA" id="ARBA00023136"/>
    </source>
</evidence>
<feature type="transmembrane region" description="Helical" evidence="6">
    <location>
        <begin position="372"/>
        <end position="390"/>
    </location>
</feature>
<evidence type="ECO:0000313" key="9">
    <source>
        <dbReference type="EMBL" id="SEK02387.1"/>
    </source>
</evidence>
<evidence type="ECO:0000256" key="6">
    <source>
        <dbReference type="SAM" id="Phobius"/>
    </source>
</evidence>
<feature type="transmembrane region" description="Helical" evidence="6">
    <location>
        <begin position="254"/>
        <end position="275"/>
    </location>
</feature>
<accession>A0AAQ1JVZ5</accession>
<dbReference type="EMBL" id="FNZM01000013">
    <property type="protein sequence ID" value="SEK02387.1"/>
    <property type="molecule type" value="Genomic_DNA"/>
</dbReference>
<dbReference type="GO" id="GO:0005886">
    <property type="term" value="C:plasma membrane"/>
    <property type="evidence" value="ECO:0007669"/>
    <property type="project" value="UniProtKB-SubCell"/>
</dbReference>
<evidence type="ECO:0000256" key="3">
    <source>
        <dbReference type="ARBA" id="ARBA00022692"/>
    </source>
</evidence>
<dbReference type="PANTHER" id="PTHR43124">
    <property type="entry name" value="PURINE EFFLUX PUMP PBUE"/>
    <property type="match status" value="1"/>
</dbReference>
<reference evidence="8 11" key="2">
    <citation type="submission" date="2018-05" db="EMBL/GenBank/DDBJ databases">
        <title>Genomic Encyclopedia of Type Strains, Phase IV (KMG-V): Genome sequencing to study the core and pangenomes of soil and plant-associated prokaryotes.</title>
        <authorList>
            <person name="Whitman W."/>
        </authorList>
    </citation>
    <scope>NUCLEOTIDE SEQUENCE [LARGE SCALE GENOMIC DNA]</scope>
    <source>
        <strain evidence="8 11">SIr-6563</strain>
    </source>
</reference>
<evidence type="ECO:0000256" key="1">
    <source>
        <dbReference type="ARBA" id="ARBA00004651"/>
    </source>
</evidence>
<feature type="transmembrane region" description="Helical" evidence="6">
    <location>
        <begin position="154"/>
        <end position="176"/>
    </location>
</feature>
<reference evidence="9 10" key="1">
    <citation type="submission" date="2016-10" db="EMBL/GenBank/DDBJ databases">
        <authorList>
            <person name="Varghese N."/>
            <person name="Submissions S."/>
        </authorList>
    </citation>
    <scope>NUCLEOTIDE SEQUENCE [LARGE SCALE GENOMIC DNA]</scope>
    <source>
        <strain evidence="9 10">LMG 22274</strain>
    </source>
</reference>
<dbReference type="Proteomes" id="UP000183529">
    <property type="component" value="Unassembled WGS sequence"/>
</dbReference>
<protein>
    <submittedName>
        <fullName evidence="8">MFS family arabinose efflux permease</fullName>
    </submittedName>
    <submittedName>
        <fullName evidence="9">Predicted arabinose efflux permease, MFS family</fullName>
    </submittedName>
</protein>
<dbReference type="EMBL" id="QJJV01000009">
    <property type="protein sequence ID" value="PXX15831.1"/>
    <property type="molecule type" value="Genomic_DNA"/>
</dbReference>
<feature type="transmembrane region" description="Helical" evidence="6">
    <location>
        <begin position="24"/>
        <end position="43"/>
    </location>
</feature>
<evidence type="ECO:0000256" key="4">
    <source>
        <dbReference type="ARBA" id="ARBA00022989"/>
    </source>
</evidence>
<dbReference type="Proteomes" id="UP000247515">
    <property type="component" value="Unassembled WGS sequence"/>
</dbReference>
<feature type="transmembrane region" description="Helical" evidence="6">
    <location>
        <begin position="225"/>
        <end position="248"/>
    </location>
</feature>
<organism evidence="9 10">
    <name type="scientific">Paraburkholderia tropica</name>
    <dbReference type="NCBI Taxonomy" id="92647"/>
    <lineage>
        <taxon>Bacteria</taxon>
        <taxon>Pseudomonadati</taxon>
        <taxon>Pseudomonadota</taxon>
        <taxon>Betaproteobacteria</taxon>
        <taxon>Burkholderiales</taxon>
        <taxon>Burkholderiaceae</taxon>
        <taxon>Paraburkholderia</taxon>
    </lineage>
</organism>
<proteinExistence type="predicted"/>
<evidence type="ECO:0000256" key="2">
    <source>
        <dbReference type="ARBA" id="ARBA00022475"/>
    </source>
</evidence>
<dbReference type="InterPro" id="IPR050189">
    <property type="entry name" value="MFS_Efflux_Transporters"/>
</dbReference>
<keyword evidence="3 6" id="KW-0812">Transmembrane</keyword>
<dbReference type="InterPro" id="IPR011701">
    <property type="entry name" value="MFS"/>
</dbReference>
<feature type="transmembrane region" description="Helical" evidence="6">
    <location>
        <begin position="345"/>
        <end position="366"/>
    </location>
</feature>
<sequence>MHINEQPVDAASLRPGAETTLRQWLAVFAVAISAFAFVTSEFLPVGLLPQIARDLGVTPGTAGLMVTTPGVLAAIFAPGMLILAGRMDRRRVFLLLTAMLLASNIVSAMSTNFAVMLIGRAMLGAALGGFWTLATAAAGRLVQVSDAARATAIILTGVTCATVIGVPLGTFIAGLASWRASFLTTGGLVAVALIAQALLVPSLPSATALRIASFVELMRRPHTRLSMLMVALVFGAHFSTYTFIAPLLQQDFSLGAITLLLLAFGVIGFFSNALLSMVVANRLKTSVAAMTALLLCALSSMLLLDHVRIGEIAAMLMWGVAFGALPLCFSVWIQRGTADRPEAGSAMFVSVIQVAIALGSSVGGTIVDHAGVRADFVLGCGLAVLGLITLQRLAAMERPRPAAASSLDCNCGASLD</sequence>
<name>A0AAQ1JVZ5_9BURK</name>
<dbReference type="GO" id="GO:0022857">
    <property type="term" value="F:transmembrane transporter activity"/>
    <property type="evidence" value="ECO:0007669"/>
    <property type="project" value="InterPro"/>
</dbReference>
<keyword evidence="2" id="KW-1003">Cell membrane</keyword>
<dbReference type="AlphaFoldDB" id="A0AAQ1JVZ5"/>
<evidence type="ECO:0000259" key="7">
    <source>
        <dbReference type="PROSITE" id="PS50850"/>
    </source>
</evidence>
<feature type="transmembrane region" description="Helical" evidence="6">
    <location>
        <begin position="63"/>
        <end position="85"/>
    </location>
</feature>
<feature type="transmembrane region" description="Helical" evidence="6">
    <location>
        <begin position="287"/>
        <end position="306"/>
    </location>
</feature>
<keyword evidence="5 6" id="KW-0472">Membrane</keyword>
<dbReference type="InterPro" id="IPR036259">
    <property type="entry name" value="MFS_trans_sf"/>
</dbReference>
<comment type="subcellular location">
    <subcellularLocation>
        <location evidence="1">Cell membrane</location>
        <topology evidence="1">Multi-pass membrane protein</topology>
    </subcellularLocation>
</comment>
<feature type="transmembrane region" description="Helical" evidence="6">
    <location>
        <begin position="312"/>
        <end position="333"/>
    </location>
</feature>
<dbReference type="Gene3D" id="1.20.1250.20">
    <property type="entry name" value="MFS general substrate transporter like domains"/>
    <property type="match status" value="1"/>
</dbReference>
<keyword evidence="11" id="KW-1185">Reference proteome</keyword>
<dbReference type="RefSeq" id="WP_074985367.1">
    <property type="nucleotide sequence ID" value="NZ_CADFGN010000001.1"/>
</dbReference>